<evidence type="ECO:0000313" key="16">
    <source>
        <dbReference type="Proteomes" id="UP000222564"/>
    </source>
</evidence>
<dbReference type="GO" id="GO:0006183">
    <property type="term" value="P:GTP biosynthetic process"/>
    <property type="evidence" value="ECO:0007669"/>
    <property type="project" value="UniProtKB-UniRule"/>
</dbReference>
<evidence type="ECO:0000256" key="10">
    <source>
        <dbReference type="HAMAP-Rule" id="MF_00451"/>
    </source>
</evidence>
<keyword evidence="3 10" id="KW-0808">Transferase</keyword>
<evidence type="ECO:0000256" key="13">
    <source>
        <dbReference type="RuleBase" id="RU004013"/>
    </source>
</evidence>
<comment type="subunit">
    <text evidence="10">Homotetramer.</text>
</comment>
<dbReference type="FunFam" id="3.30.70.141:FF:000002">
    <property type="entry name" value="Nucleoside diphosphate kinase"/>
    <property type="match status" value="1"/>
</dbReference>
<evidence type="ECO:0000256" key="3">
    <source>
        <dbReference type="ARBA" id="ARBA00022679"/>
    </source>
</evidence>
<dbReference type="PANTHER" id="PTHR11349">
    <property type="entry name" value="NUCLEOSIDE DIPHOSPHATE KINASE"/>
    <property type="match status" value="1"/>
</dbReference>
<comment type="function">
    <text evidence="8">(Microbial infection) Catalyzes the phosphorylation of dZDP to dZTP, when the bacterium is infected by a phage that produces the substrate for the synthesis of dZTP (2- amino-2'-deoxyadenosine 5'-triphosphate), which is then used by the phage as a DNA polymerase substrate.</text>
</comment>
<dbReference type="InterPro" id="IPR034907">
    <property type="entry name" value="NDK-like_dom"/>
</dbReference>
<dbReference type="GO" id="GO:0046872">
    <property type="term" value="F:metal ion binding"/>
    <property type="evidence" value="ECO:0007669"/>
    <property type="project" value="UniProtKB-KW"/>
</dbReference>
<feature type="binding site" evidence="10 11">
    <location>
        <position position="9"/>
    </location>
    <ligand>
        <name>ATP</name>
        <dbReference type="ChEBI" id="CHEBI:30616"/>
    </ligand>
</feature>
<dbReference type="GO" id="GO:0005524">
    <property type="term" value="F:ATP binding"/>
    <property type="evidence" value="ECO:0007669"/>
    <property type="project" value="UniProtKB-UniRule"/>
</dbReference>
<organism evidence="15 16">
    <name type="scientific">Desulforamulus profundi</name>
    <dbReference type="NCBI Taxonomy" id="1383067"/>
    <lineage>
        <taxon>Bacteria</taxon>
        <taxon>Bacillati</taxon>
        <taxon>Bacillota</taxon>
        <taxon>Clostridia</taxon>
        <taxon>Eubacteriales</taxon>
        <taxon>Peptococcaceae</taxon>
        <taxon>Desulforamulus</taxon>
    </lineage>
</organism>
<accession>A0A2C6MEN6</accession>
<evidence type="ECO:0000256" key="8">
    <source>
        <dbReference type="ARBA" id="ARBA00024802"/>
    </source>
</evidence>
<dbReference type="InterPro" id="IPR023005">
    <property type="entry name" value="Nucleoside_diP_kinase_AS"/>
</dbReference>
<feature type="binding site" evidence="10 11">
    <location>
        <position position="102"/>
    </location>
    <ligand>
        <name>ATP</name>
        <dbReference type="ChEBI" id="CHEBI:30616"/>
    </ligand>
</feature>
<comment type="cofactor">
    <cofactor evidence="1 10">
        <name>Mg(2+)</name>
        <dbReference type="ChEBI" id="CHEBI:18420"/>
    </cofactor>
</comment>
<evidence type="ECO:0000256" key="5">
    <source>
        <dbReference type="ARBA" id="ARBA00022777"/>
    </source>
</evidence>
<dbReference type="OrthoDB" id="9801161at2"/>
<proteinExistence type="inferred from homology"/>
<evidence type="ECO:0000256" key="4">
    <source>
        <dbReference type="ARBA" id="ARBA00022741"/>
    </source>
</evidence>
<keyword evidence="16" id="KW-1185">Reference proteome</keyword>
<dbReference type="Pfam" id="PF00334">
    <property type="entry name" value="NDK"/>
    <property type="match status" value="1"/>
</dbReference>
<keyword evidence="10" id="KW-0460">Magnesium</keyword>
<dbReference type="AlphaFoldDB" id="A0A2C6MEN6"/>
<keyword evidence="4 10" id="KW-0547">Nucleotide-binding</keyword>
<dbReference type="GO" id="GO:0006228">
    <property type="term" value="P:UTP biosynthetic process"/>
    <property type="evidence" value="ECO:0007669"/>
    <property type="project" value="UniProtKB-UniRule"/>
</dbReference>
<dbReference type="GO" id="GO:0005737">
    <property type="term" value="C:cytoplasm"/>
    <property type="evidence" value="ECO:0007669"/>
    <property type="project" value="UniProtKB-SubCell"/>
</dbReference>
<gene>
    <name evidence="10" type="primary">ndk</name>
    <name evidence="15" type="ORF">P378_11415</name>
</gene>
<reference evidence="15 16" key="1">
    <citation type="submission" date="2013-09" db="EMBL/GenBank/DDBJ databases">
        <title>Biodegradation of hydrocarbons in the deep terrestrial subsurface : characterization of a microbial consortium composed of two Desulfotomaculum species originating from a deep geological formation.</title>
        <authorList>
            <person name="Aullo T."/>
            <person name="Berlendis S."/>
            <person name="Lascourreges J.-F."/>
            <person name="Dessort D."/>
            <person name="Saint-Laurent S."/>
            <person name="Schraauwers B."/>
            <person name="Mas J."/>
            <person name="Magot M."/>
            <person name="Ranchou-Peyruse A."/>
        </authorList>
    </citation>
    <scope>NUCLEOTIDE SEQUENCE [LARGE SCALE GENOMIC DNA]</scope>
    <source>
        <strain evidence="15 16">Bs107</strain>
    </source>
</reference>
<feature type="binding site" evidence="10 11">
    <location>
        <position position="57"/>
    </location>
    <ligand>
        <name>ATP</name>
        <dbReference type="ChEBI" id="CHEBI:30616"/>
    </ligand>
</feature>
<evidence type="ECO:0000259" key="14">
    <source>
        <dbReference type="SMART" id="SM00562"/>
    </source>
</evidence>
<evidence type="ECO:0000256" key="2">
    <source>
        <dbReference type="ARBA" id="ARBA00008142"/>
    </source>
</evidence>
<keyword evidence="10" id="KW-0597">Phosphoprotein</keyword>
<dbReference type="HAMAP" id="MF_00451">
    <property type="entry name" value="NDP_kinase"/>
    <property type="match status" value="1"/>
</dbReference>
<dbReference type="PRINTS" id="PR01243">
    <property type="entry name" value="NUCDPKINASE"/>
</dbReference>
<comment type="caution">
    <text evidence="15">The sequence shown here is derived from an EMBL/GenBank/DDBJ whole genome shotgun (WGS) entry which is preliminary data.</text>
</comment>
<dbReference type="RefSeq" id="WP_099083172.1">
    <property type="nucleotide sequence ID" value="NZ_AWQQ01000055.1"/>
</dbReference>
<dbReference type="SUPFAM" id="SSF54919">
    <property type="entry name" value="Nucleoside diphosphate kinase, NDK"/>
    <property type="match status" value="1"/>
</dbReference>
<dbReference type="GO" id="GO:0004550">
    <property type="term" value="F:nucleoside diphosphate kinase activity"/>
    <property type="evidence" value="ECO:0007669"/>
    <property type="project" value="UniProtKB-UniRule"/>
</dbReference>
<feature type="domain" description="Nucleoside diphosphate kinase-like" evidence="14">
    <location>
        <begin position="1"/>
        <end position="138"/>
    </location>
</feature>
<dbReference type="Gene3D" id="3.30.70.141">
    <property type="entry name" value="Nucleoside diphosphate kinase-like domain"/>
    <property type="match status" value="1"/>
</dbReference>
<feature type="binding site" evidence="10 11">
    <location>
        <position position="85"/>
    </location>
    <ligand>
        <name>ATP</name>
        <dbReference type="ChEBI" id="CHEBI:30616"/>
    </ligand>
</feature>
<comment type="subcellular location">
    <subcellularLocation>
        <location evidence="10">Cytoplasm</location>
    </subcellularLocation>
</comment>
<dbReference type="SMART" id="SM00562">
    <property type="entry name" value="NDK"/>
    <property type="match status" value="1"/>
</dbReference>
<comment type="similarity">
    <text evidence="2 10 11 12">Belongs to the NDK family.</text>
</comment>
<evidence type="ECO:0000256" key="12">
    <source>
        <dbReference type="RuleBase" id="RU004011"/>
    </source>
</evidence>
<keyword evidence="5 10" id="KW-0418">Kinase</keyword>
<keyword evidence="10" id="KW-0479">Metal-binding</keyword>
<comment type="catalytic activity">
    <reaction evidence="10">
        <text>a ribonucleoside 5'-diphosphate + ATP = a ribonucleoside 5'-triphosphate + ADP</text>
        <dbReference type="Rhea" id="RHEA:18113"/>
        <dbReference type="ChEBI" id="CHEBI:30616"/>
        <dbReference type="ChEBI" id="CHEBI:57930"/>
        <dbReference type="ChEBI" id="CHEBI:61557"/>
        <dbReference type="ChEBI" id="CHEBI:456216"/>
        <dbReference type="EC" id="2.7.4.6"/>
    </reaction>
</comment>
<evidence type="ECO:0000313" key="15">
    <source>
        <dbReference type="EMBL" id="PHJ38112.1"/>
    </source>
</evidence>
<feature type="binding site" evidence="10 11">
    <location>
        <position position="112"/>
    </location>
    <ligand>
        <name>ATP</name>
        <dbReference type="ChEBI" id="CHEBI:30616"/>
    </ligand>
</feature>
<feature type="active site" description="Pros-phosphohistidine intermediate" evidence="10 11">
    <location>
        <position position="115"/>
    </location>
</feature>
<feature type="binding site" evidence="10 11">
    <location>
        <position position="91"/>
    </location>
    <ligand>
        <name>ATP</name>
        <dbReference type="ChEBI" id="CHEBI:30616"/>
    </ligand>
</feature>
<evidence type="ECO:0000256" key="7">
    <source>
        <dbReference type="ARBA" id="ARBA00023080"/>
    </source>
</evidence>
<sequence length="149" mass="16567">MERTYLMVKPDGVQRGLVGQIISRFEQRGYKIVGLKMMQISREIAEKHYGEHAGKPFFQGLVEFITSGPVVAMVVEGKDVVATAREMMGATNPLKAASGTIRATFGVDVGRNIIHGSDSLESAQREIGIFFRPEELVDYGRAIDTWIYE</sequence>
<comment type="catalytic activity">
    <reaction evidence="10 13">
        <text>a 2'-deoxyribonucleoside 5'-diphosphate + ATP = a 2'-deoxyribonucleoside 5'-triphosphate + ADP</text>
        <dbReference type="Rhea" id="RHEA:44640"/>
        <dbReference type="ChEBI" id="CHEBI:30616"/>
        <dbReference type="ChEBI" id="CHEBI:61560"/>
        <dbReference type="ChEBI" id="CHEBI:73316"/>
        <dbReference type="ChEBI" id="CHEBI:456216"/>
        <dbReference type="EC" id="2.7.4.6"/>
    </reaction>
</comment>
<name>A0A2C6MEN6_9FIRM</name>
<dbReference type="InterPro" id="IPR036850">
    <property type="entry name" value="NDK-like_dom_sf"/>
</dbReference>
<evidence type="ECO:0000256" key="6">
    <source>
        <dbReference type="ARBA" id="ARBA00022840"/>
    </source>
</evidence>
<dbReference type="GO" id="GO:0006241">
    <property type="term" value="P:CTP biosynthetic process"/>
    <property type="evidence" value="ECO:0007669"/>
    <property type="project" value="UniProtKB-UniRule"/>
</dbReference>
<protein>
    <recommendedName>
        <fullName evidence="10 13">Nucleoside diphosphate kinase</fullName>
        <shortName evidence="10">NDK</shortName>
        <shortName evidence="10">NDP kinase</shortName>
        <ecNumber evidence="10 13">2.7.4.6</ecNumber>
    </recommendedName>
    <alternativeName>
        <fullName evidence="10">Nucleoside-2-P kinase</fullName>
    </alternativeName>
</protein>
<comment type="function">
    <text evidence="10">Major role in the synthesis of nucleoside triphosphates other than ATP. The ATP gamma phosphate is transferred to the NDP beta phosphate via a ping-pong mechanism, using a phosphorylated active-site intermediate.</text>
</comment>
<dbReference type="NCBIfam" id="NF001908">
    <property type="entry name" value="PRK00668.1"/>
    <property type="match status" value="1"/>
</dbReference>
<evidence type="ECO:0000256" key="9">
    <source>
        <dbReference type="ARBA" id="ARBA00047945"/>
    </source>
</evidence>
<dbReference type="EMBL" id="AWQQ01000055">
    <property type="protein sequence ID" value="PHJ38112.1"/>
    <property type="molecule type" value="Genomic_DNA"/>
</dbReference>
<dbReference type="EC" id="2.7.4.6" evidence="10 13"/>
<dbReference type="Proteomes" id="UP000222564">
    <property type="component" value="Unassembled WGS sequence"/>
</dbReference>
<keyword evidence="10" id="KW-0963">Cytoplasm</keyword>
<dbReference type="PROSITE" id="PS00469">
    <property type="entry name" value="NDPK"/>
    <property type="match status" value="1"/>
</dbReference>
<keyword evidence="7 10" id="KW-0546">Nucleotide metabolism</keyword>
<evidence type="ECO:0000256" key="11">
    <source>
        <dbReference type="PROSITE-ProRule" id="PRU00706"/>
    </source>
</evidence>
<dbReference type="CDD" id="cd04413">
    <property type="entry name" value="NDPk_I"/>
    <property type="match status" value="1"/>
</dbReference>
<dbReference type="InterPro" id="IPR001564">
    <property type="entry name" value="Nucleoside_diP_kinase"/>
</dbReference>
<evidence type="ECO:0000256" key="1">
    <source>
        <dbReference type="ARBA" id="ARBA00001946"/>
    </source>
</evidence>
<keyword evidence="6 10" id="KW-0067">ATP-binding</keyword>
<comment type="catalytic activity">
    <reaction evidence="9">
        <text>dZDP + ATP = dZTP + ADP</text>
        <dbReference type="Rhea" id="RHEA:67644"/>
        <dbReference type="ChEBI" id="CHEBI:30616"/>
        <dbReference type="ChEBI" id="CHEBI:172929"/>
        <dbReference type="ChEBI" id="CHEBI:172931"/>
        <dbReference type="ChEBI" id="CHEBI:456216"/>
    </reaction>
</comment>
<dbReference type="PROSITE" id="PS51374">
    <property type="entry name" value="NDPK_LIKE"/>
    <property type="match status" value="1"/>
</dbReference>